<gene>
    <name evidence="1" type="ORF">JANAI62_20410</name>
</gene>
<reference evidence="1 2" key="1">
    <citation type="submission" date="2021-05" db="EMBL/GenBank/DDBJ databases">
        <title>Bacteria Genome sequencing.</title>
        <authorList>
            <person name="Takabe Y."/>
            <person name="Nakajima Y."/>
            <person name="Suzuki S."/>
            <person name="Shiozaki T."/>
        </authorList>
    </citation>
    <scope>NUCLEOTIDE SEQUENCE [LARGE SCALE GENOMIC DNA]</scope>
    <source>
        <strain evidence="1 2">AI_62</strain>
    </source>
</reference>
<keyword evidence="2" id="KW-1185">Reference proteome</keyword>
<dbReference type="Proteomes" id="UP000786693">
    <property type="component" value="Unassembled WGS sequence"/>
</dbReference>
<organism evidence="1 2">
    <name type="scientific">Jannaschia pagri</name>
    <dbReference type="NCBI Taxonomy" id="2829797"/>
    <lineage>
        <taxon>Bacteria</taxon>
        <taxon>Pseudomonadati</taxon>
        <taxon>Pseudomonadota</taxon>
        <taxon>Alphaproteobacteria</taxon>
        <taxon>Rhodobacterales</taxon>
        <taxon>Roseobacteraceae</taxon>
        <taxon>Jannaschia</taxon>
    </lineage>
</organism>
<evidence type="ECO:0000313" key="1">
    <source>
        <dbReference type="EMBL" id="GIT95418.1"/>
    </source>
</evidence>
<sequence>MLECRAAPRLAAQACLIFAPDAGPEDFATCLARILKSASDRRFVLWMPGARDLSFDERWLLALTRARQTKDRDSETFLLARRTRPSIRPVLCLLLDRLSQGLE</sequence>
<protein>
    <submittedName>
        <fullName evidence="1">Uncharacterized protein</fullName>
    </submittedName>
</protein>
<evidence type="ECO:0000313" key="2">
    <source>
        <dbReference type="Proteomes" id="UP000786693"/>
    </source>
</evidence>
<proteinExistence type="predicted"/>
<name>A0ABQ4NLZ8_9RHOB</name>
<dbReference type="EMBL" id="BPFH01000003">
    <property type="protein sequence ID" value="GIT95418.1"/>
    <property type="molecule type" value="Genomic_DNA"/>
</dbReference>
<comment type="caution">
    <text evidence="1">The sequence shown here is derived from an EMBL/GenBank/DDBJ whole genome shotgun (WGS) entry which is preliminary data.</text>
</comment>
<accession>A0ABQ4NLZ8</accession>